<gene>
    <name evidence="1" type="ORF">V8G54_037454</name>
</gene>
<evidence type="ECO:0000313" key="2">
    <source>
        <dbReference type="Proteomes" id="UP001374535"/>
    </source>
</evidence>
<dbReference type="EMBL" id="CP144690">
    <property type="protein sequence ID" value="WVY91940.1"/>
    <property type="molecule type" value="Genomic_DNA"/>
</dbReference>
<proteinExistence type="predicted"/>
<dbReference type="AlphaFoldDB" id="A0AAQ3MJA0"/>
<sequence length="116" mass="12435">MPFLAATRNAVSVLSILSLGLEDFFSLSSFSSSFFSSFELWITLGNRCKSSFTISFAATRNAVSVLSILSLGLQGFFSLSSFSSSFISSTVSSSFISSTISSSISLITRKGKYRTS</sequence>
<keyword evidence="2" id="KW-1185">Reference proteome</keyword>
<organism evidence="1 2">
    <name type="scientific">Vigna mungo</name>
    <name type="common">Black gram</name>
    <name type="synonym">Phaseolus mungo</name>
    <dbReference type="NCBI Taxonomy" id="3915"/>
    <lineage>
        <taxon>Eukaryota</taxon>
        <taxon>Viridiplantae</taxon>
        <taxon>Streptophyta</taxon>
        <taxon>Embryophyta</taxon>
        <taxon>Tracheophyta</taxon>
        <taxon>Spermatophyta</taxon>
        <taxon>Magnoliopsida</taxon>
        <taxon>eudicotyledons</taxon>
        <taxon>Gunneridae</taxon>
        <taxon>Pentapetalae</taxon>
        <taxon>rosids</taxon>
        <taxon>fabids</taxon>
        <taxon>Fabales</taxon>
        <taxon>Fabaceae</taxon>
        <taxon>Papilionoideae</taxon>
        <taxon>50 kb inversion clade</taxon>
        <taxon>NPAAA clade</taxon>
        <taxon>indigoferoid/millettioid clade</taxon>
        <taxon>Phaseoleae</taxon>
        <taxon>Vigna</taxon>
    </lineage>
</organism>
<dbReference type="Proteomes" id="UP001374535">
    <property type="component" value="Chromosome 11"/>
</dbReference>
<protein>
    <submittedName>
        <fullName evidence="1">Uncharacterized protein</fullName>
    </submittedName>
</protein>
<accession>A0AAQ3MJA0</accession>
<reference evidence="1 2" key="1">
    <citation type="journal article" date="2023" name="Life. Sci Alliance">
        <title>Evolutionary insights into 3D genome organization and epigenetic landscape of Vigna mungo.</title>
        <authorList>
            <person name="Junaid A."/>
            <person name="Singh B."/>
            <person name="Bhatia S."/>
        </authorList>
    </citation>
    <scope>NUCLEOTIDE SEQUENCE [LARGE SCALE GENOMIC DNA]</scope>
    <source>
        <strain evidence="1">Urdbean</strain>
    </source>
</reference>
<evidence type="ECO:0000313" key="1">
    <source>
        <dbReference type="EMBL" id="WVY91940.1"/>
    </source>
</evidence>
<name>A0AAQ3MJA0_VIGMU</name>